<dbReference type="GO" id="GO:0005524">
    <property type="term" value="F:ATP binding"/>
    <property type="evidence" value="ECO:0007669"/>
    <property type="project" value="UniProtKB-KW"/>
</dbReference>
<keyword evidence="4" id="KW-0067">ATP-binding</keyword>
<proteinExistence type="inferred from homology"/>
<dbReference type="InParanoid" id="A0A078APD4"/>
<feature type="compositionally biased region" description="Polar residues" evidence="5">
    <location>
        <begin position="164"/>
        <end position="173"/>
    </location>
</feature>
<evidence type="ECO:0000313" key="7">
    <source>
        <dbReference type="EMBL" id="CDW83177.1"/>
    </source>
</evidence>
<feature type="region of interest" description="Disordered" evidence="5">
    <location>
        <begin position="164"/>
        <end position="206"/>
    </location>
</feature>
<dbReference type="GO" id="GO:0016874">
    <property type="term" value="F:ligase activity"/>
    <property type="evidence" value="ECO:0007669"/>
    <property type="project" value="UniProtKB-KW"/>
</dbReference>
<dbReference type="Pfam" id="PF03133">
    <property type="entry name" value="TTL"/>
    <property type="match status" value="1"/>
</dbReference>
<comment type="similarity">
    <text evidence="1">Belongs to the protein kinase superfamily. ADCK protein kinase family.</text>
</comment>
<dbReference type="PROSITE" id="PS51221">
    <property type="entry name" value="TTL"/>
    <property type="match status" value="1"/>
</dbReference>
<dbReference type="InterPro" id="IPR011009">
    <property type="entry name" value="Kinase-like_dom_sf"/>
</dbReference>
<evidence type="ECO:0000256" key="3">
    <source>
        <dbReference type="ARBA" id="ARBA00022741"/>
    </source>
</evidence>
<dbReference type="InterPro" id="IPR051409">
    <property type="entry name" value="Atypical_kinase_ADCK"/>
</dbReference>
<dbReference type="InterPro" id="IPR034646">
    <property type="entry name" value="ADCK3_dom"/>
</dbReference>
<evidence type="ECO:0000259" key="6">
    <source>
        <dbReference type="Pfam" id="PF03109"/>
    </source>
</evidence>
<evidence type="ECO:0000256" key="2">
    <source>
        <dbReference type="ARBA" id="ARBA00022679"/>
    </source>
</evidence>
<dbReference type="SUPFAM" id="SSF56059">
    <property type="entry name" value="Glutathione synthetase ATP-binding domain-like"/>
    <property type="match status" value="1"/>
</dbReference>
<feature type="compositionally biased region" description="Basic and acidic residues" evidence="5">
    <location>
        <begin position="174"/>
        <end position="191"/>
    </location>
</feature>
<evidence type="ECO:0000313" key="8">
    <source>
        <dbReference type="Proteomes" id="UP000039865"/>
    </source>
</evidence>
<dbReference type="Proteomes" id="UP000039865">
    <property type="component" value="Unassembled WGS sequence"/>
</dbReference>
<dbReference type="OrthoDB" id="201153at2759"/>
<feature type="compositionally biased region" description="Low complexity" evidence="5">
    <location>
        <begin position="44"/>
        <end position="53"/>
    </location>
</feature>
<dbReference type="Gene3D" id="3.30.470.20">
    <property type="entry name" value="ATP-grasp fold, B domain"/>
    <property type="match status" value="1"/>
</dbReference>
<dbReference type="SUPFAM" id="SSF56112">
    <property type="entry name" value="Protein kinase-like (PK-like)"/>
    <property type="match status" value="1"/>
</dbReference>
<gene>
    <name evidence="7" type="primary">Contig742.g822</name>
    <name evidence="7" type="ORF">STYLEM_12219</name>
</gene>
<dbReference type="EMBL" id="CCKQ01011611">
    <property type="protein sequence ID" value="CDW83177.1"/>
    <property type="molecule type" value="Genomic_DNA"/>
</dbReference>
<organism evidence="7 8">
    <name type="scientific">Stylonychia lemnae</name>
    <name type="common">Ciliate</name>
    <dbReference type="NCBI Taxonomy" id="5949"/>
    <lineage>
        <taxon>Eukaryota</taxon>
        <taxon>Sar</taxon>
        <taxon>Alveolata</taxon>
        <taxon>Ciliophora</taxon>
        <taxon>Intramacronucleata</taxon>
        <taxon>Spirotrichea</taxon>
        <taxon>Stichotrichia</taxon>
        <taxon>Sporadotrichida</taxon>
        <taxon>Oxytrichidae</taxon>
        <taxon>Stylonychinae</taxon>
        <taxon>Stylonychia</taxon>
    </lineage>
</organism>
<dbReference type="CDD" id="cd13970">
    <property type="entry name" value="ABC1_ADCK3"/>
    <property type="match status" value="1"/>
</dbReference>
<dbReference type="GO" id="GO:0016740">
    <property type="term" value="F:transferase activity"/>
    <property type="evidence" value="ECO:0007669"/>
    <property type="project" value="UniProtKB-KW"/>
</dbReference>
<name>A0A078APD4_STYLE</name>
<feature type="domain" description="ABC1 atypical kinase-like" evidence="6">
    <location>
        <begin position="1113"/>
        <end position="1352"/>
    </location>
</feature>
<dbReference type="InterPro" id="IPR004147">
    <property type="entry name" value="ABC1_dom"/>
</dbReference>
<dbReference type="GO" id="GO:0006744">
    <property type="term" value="P:ubiquinone biosynthetic process"/>
    <property type="evidence" value="ECO:0007669"/>
    <property type="project" value="TreeGrafter"/>
</dbReference>
<accession>A0A078APD4</accession>
<keyword evidence="3" id="KW-0547">Nucleotide-binding</keyword>
<dbReference type="InterPro" id="IPR004344">
    <property type="entry name" value="TTL/TTLL_fam"/>
</dbReference>
<evidence type="ECO:0000256" key="5">
    <source>
        <dbReference type="SAM" id="MobiDB-lite"/>
    </source>
</evidence>
<sequence length="1460" mass="168584">MDHDHYKLRGQQNQTDIQQQFNLLQNNKKFSLNKHPAIEKAEEAAQQASQMAQNGEYQQQQSIPMSNRKRDQSNSVRGVGQQIAGINNSMRIDSRDEIHNVPYEMQPKNKAIIVQQNMNIDLKAYGDNNNRVVISNGGSGNGLAGNIVVNQYSNNIAGINNQYSAKNHTSHNSSRNDIDMTDEYKKRDHSELLTSTKQTRRNRNQHKQAILTSSKYRLTGSNSTLSARELKKQRINLMAIVLMTAKSYRKNKFNQVIIKGGSIVYHPIVIIKQNKIIGVNQDNMYQRQQIDVSHIQAHIEDNPGADQDFADLEESLPSDISIDLDHQVDGSDVSDFDEENERRQKESSVSRVSQTKQSNLGLNLEKLDYLNADISPIEKVQNFLQNNPLCHTFIRKEKGRLPYSVFKPHAEEVYFLKSIFDKRPPTAFFPYPKYCKTPRESERIRPYHRNEVEYLFMAFRINDSTHIYNAVVNAFKNSGFQLIENSSYWNVLWTGYTKHEEIREFNKYQKVNHYPGSIQLGRKDMLWKNMYRLKQKYGREYDITPMTYLFPEDYNRFQQDREVEENNVLYILKPVASSCGRGIKVIGKKTKIVRKEGYLASKYVCKPHLINGFKYDLRVYVLVSSYDPLRVYVYNDGLVRFATEKYTLNPNDLKKRFIHLTNFSVNKKSENFKQNKNTEESEETSSKWSFKALRKAYEQRDINFDYVFAQVKDVIVKTLISVEPHIVGNLNKATGSRNTCFELYGFDVLIDKNLKPWLLEVNVLPSLSSSSPFDKTIKTMLICDVLTLIGIRGYDKKKVHSGPEEDRKIAKQVMEQRVLTGEENLTADEMSMLMDHEEEFSRKGSFSRVFPLAANVDYYAKFFEIQRYHNNLLWAYIRGGQSSQQIISRHYKRVYNVNTETQNDIPNIEEKKTLDQSITQTLKTVVVEETKINIPHQQPEVHLKVEQKVVETTYSVTGANSKEPEIQVETVKQQVIEDLGESSFGKSQQQNTKVVDDDNTPFFMKQDRPKFSAQERYVPASSTSRAFQFGLLGVQLISGTVKEAVKHSLGISDQQDTKLTGIVKYAANANNADKLQKTFRKMRGAVLKLGQILSTSEESIVPPVIRDAMEKARSEADIMPVKQVIKILEKELGSEWQKNFREINLYPFAAASVGQVHEAILKGGQRVALKIQYNGVGNSIDSDLNNFKRLVTLFGAPRGLYLNELVETTRMELYWETDYLREAKYQNAYGERLKNYHDEYYCPKVYDDLVTKHILCTEFIDGVEIDTILNEPQHVRDRAGSLLLKLCFKELFEWKIMQTDPNPANFLYDLQKQRLHLLDFGSGRDFDQFFLDGYIEIIHGAFIQNKEKVMENSLKLKFLTGEENKEMLNAHYAGALAIGEPFRHSDGLYDFGNQQITKNIYEIIPAMSKHRLTPPPKEIYSLHRKIMGTYLMCIKLRAQVPAKKIFEDTYDAWLKSAKVI</sequence>
<feature type="region of interest" description="Disordered" evidence="5">
    <location>
        <begin position="41"/>
        <end position="78"/>
    </location>
</feature>
<feature type="region of interest" description="Disordered" evidence="5">
    <location>
        <begin position="330"/>
        <end position="354"/>
    </location>
</feature>
<protein>
    <submittedName>
        <fullName evidence="7">Tubulin-tyrosine ligase family protein</fullName>
    </submittedName>
</protein>
<reference evidence="7 8" key="1">
    <citation type="submission" date="2014-06" db="EMBL/GenBank/DDBJ databases">
        <authorList>
            <person name="Swart Estienne"/>
        </authorList>
    </citation>
    <scope>NUCLEOTIDE SEQUENCE [LARGE SCALE GENOMIC DNA]</scope>
    <source>
        <strain evidence="7 8">130c</strain>
    </source>
</reference>
<feature type="compositionally biased region" description="Polar residues" evidence="5">
    <location>
        <begin position="55"/>
        <end position="65"/>
    </location>
</feature>
<dbReference type="PANTHER" id="PTHR43851">
    <property type="match status" value="1"/>
</dbReference>
<evidence type="ECO:0000256" key="4">
    <source>
        <dbReference type="ARBA" id="ARBA00022840"/>
    </source>
</evidence>
<evidence type="ECO:0000256" key="1">
    <source>
        <dbReference type="ARBA" id="ARBA00009670"/>
    </source>
</evidence>
<keyword evidence="7" id="KW-0436">Ligase</keyword>
<keyword evidence="8" id="KW-1185">Reference proteome</keyword>
<dbReference type="PANTHER" id="PTHR43851:SF3">
    <property type="entry name" value="COENZYME Q8"/>
    <property type="match status" value="1"/>
</dbReference>
<keyword evidence="2" id="KW-0808">Transferase</keyword>
<dbReference type="Pfam" id="PF03109">
    <property type="entry name" value="ABC1"/>
    <property type="match status" value="1"/>
</dbReference>